<evidence type="ECO:0000256" key="3">
    <source>
        <dbReference type="ARBA" id="ARBA00022473"/>
    </source>
</evidence>
<organism evidence="9 10">
    <name type="scientific">Punica granatum</name>
    <name type="common">Pomegranate</name>
    <dbReference type="NCBI Taxonomy" id="22663"/>
    <lineage>
        <taxon>Eukaryota</taxon>
        <taxon>Viridiplantae</taxon>
        <taxon>Streptophyta</taxon>
        <taxon>Embryophyta</taxon>
        <taxon>Tracheophyta</taxon>
        <taxon>Spermatophyta</taxon>
        <taxon>Magnoliopsida</taxon>
        <taxon>eudicotyledons</taxon>
        <taxon>Gunneridae</taxon>
        <taxon>Pentapetalae</taxon>
        <taxon>rosids</taxon>
        <taxon>malvids</taxon>
        <taxon>Myrtales</taxon>
        <taxon>Lythraceae</taxon>
        <taxon>Punica</taxon>
    </lineage>
</organism>
<keyword evidence="4 7" id="KW-0964">Secreted</keyword>
<keyword evidence="8" id="KW-0472">Membrane</keyword>
<dbReference type="GO" id="GO:0005576">
    <property type="term" value="C:extracellular region"/>
    <property type="evidence" value="ECO:0007669"/>
    <property type="project" value="UniProtKB-SubCell"/>
</dbReference>
<protein>
    <recommendedName>
        <fullName evidence="7">Epidermal patterning factor-like protein</fullName>
    </recommendedName>
</protein>
<dbReference type="GeneID" id="116213272"/>
<keyword evidence="9" id="KW-1185">Reference proteome</keyword>
<evidence type="ECO:0000256" key="1">
    <source>
        <dbReference type="ARBA" id="ARBA00004613"/>
    </source>
</evidence>
<comment type="function">
    <text evidence="7">Controls stomatal patterning.</text>
</comment>
<evidence type="ECO:0000256" key="6">
    <source>
        <dbReference type="ARBA" id="ARBA00023157"/>
    </source>
</evidence>
<dbReference type="Proteomes" id="UP000515151">
    <property type="component" value="Chromosome 7"/>
</dbReference>
<dbReference type="InterPro" id="IPR039455">
    <property type="entry name" value="EPFL"/>
</dbReference>
<comment type="similarity">
    <text evidence="2 7">Belongs to the plant cysteine rich small secretory peptide family. Epidermal patterning factor subfamily.</text>
</comment>
<evidence type="ECO:0000256" key="7">
    <source>
        <dbReference type="RuleBase" id="RU367102"/>
    </source>
</evidence>
<evidence type="ECO:0000256" key="8">
    <source>
        <dbReference type="SAM" id="Phobius"/>
    </source>
</evidence>
<dbReference type="Pfam" id="PF17181">
    <property type="entry name" value="EPF"/>
    <property type="match status" value="1"/>
</dbReference>
<sequence>MGAAGGRRPAPVLLPPFNLSSPFPLALLCLNRSHFPFLPHQSFFPHSLPFHPSLSFSLSEEMGKTQTCSNQRRYRHLIISMFLLLGPMLLFHAEGRAMLGAKIEPEGGVELRGGGGVVEEERIETERARRWLIGSSPPRCERRCSSCRRCEAVQVPIVPQQQRARGISRLFANVASARIPNSRGGDDISNYKPMAWKCKCGDLLFNP</sequence>
<keyword evidence="8" id="KW-1133">Transmembrane helix</keyword>
<dbReference type="OrthoDB" id="614712at2759"/>
<evidence type="ECO:0000256" key="2">
    <source>
        <dbReference type="ARBA" id="ARBA00008127"/>
    </source>
</evidence>
<comment type="subcellular location">
    <subcellularLocation>
        <location evidence="1 7">Secreted</location>
    </subcellularLocation>
</comment>
<reference evidence="10" key="2">
    <citation type="submission" date="2025-08" db="UniProtKB">
        <authorList>
            <consortium name="RefSeq"/>
        </authorList>
    </citation>
    <scope>IDENTIFICATION</scope>
    <source>
        <tissue evidence="10">Leaf</tissue>
    </source>
</reference>
<evidence type="ECO:0000313" key="10">
    <source>
        <dbReference type="RefSeq" id="XP_031404005.1"/>
    </source>
</evidence>
<keyword evidence="5" id="KW-0732">Signal</keyword>
<dbReference type="PANTHER" id="PTHR33109:SF94">
    <property type="entry name" value="EPIDERMAL PATTERNING FACTOR-LIKE PROTEIN"/>
    <property type="match status" value="1"/>
</dbReference>
<feature type="transmembrane region" description="Helical" evidence="8">
    <location>
        <begin position="74"/>
        <end position="93"/>
    </location>
</feature>
<dbReference type="GO" id="GO:0010052">
    <property type="term" value="P:guard cell differentiation"/>
    <property type="evidence" value="ECO:0007669"/>
    <property type="project" value="UniProtKB-UniRule"/>
</dbReference>
<name>A0A6P8E9S3_PUNGR</name>
<keyword evidence="6" id="KW-1015">Disulfide bond</keyword>
<evidence type="ECO:0000313" key="9">
    <source>
        <dbReference type="Proteomes" id="UP000515151"/>
    </source>
</evidence>
<evidence type="ECO:0000256" key="5">
    <source>
        <dbReference type="ARBA" id="ARBA00022729"/>
    </source>
</evidence>
<proteinExistence type="inferred from homology"/>
<keyword evidence="3 7" id="KW-0217">Developmental protein</keyword>
<dbReference type="PANTHER" id="PTHR33109">
    <property type="entry name" value="EPIDERMAL PATTERNING FACTOR-LIKE PROTEIN 4"/>
    <property type="match status" value="1"/>
</dbReference>
<keyword evidence="8" id="KW-0812">Transmembrane</keyword>
<evidence type="ECO:0000256" key="4">
    <source>
        <dbReference type="ARBA" id="ARBA00022525"/>
    </source>
</evidence>
<gene>
    <name evidence="10" type="primary">LOC116213272</name>
</gene>
<accession>A0A6P8E9S3</accession>
<reference evidence="9" key="1">
    <citation type="journal article" date="2020" name="Plant Biotechnol. J.">
        <title>The pomegranate (Punica granatum L.) draft genome dissects genetic divergence between soft- and hard-seeded cultivars.</title>
        <authorList>
            <person name="Luo X."/>
            <person name="Li H."/>
            <person name="Wu Z."/>
            <person name="Yao W."/>
            <person name="Zhao P."/>
            <person name="Cao D."/>
            <person name="Yu H."/>
            <person name="Li K."/>
            <person name="Poudel K."/>
            <person name="Zhao D."/>
            <person name="Zhang F."/>
            <person name="Xia X."/>
            <person name="Chen L."/>
            <person name="Wang Q."/>
            <person name="Jing D."/>
            <person name="Cao S."/>
        </authorList>
    </citation>
    <scope>NUCLEOTIDE SEQUENCE [LARGE SCALE GENOMIC DNA]</scope>
    <source>
        <strain evidence="9">cv. Tunisia</strain>
    </source>
</reference>
<dbReference type="RefSeq" id="XP_031404005.1">
    <property type="nucleotide sequence ID" value="XM_031548145.1"/>
</dbReference>
<dbReference type="AlphaFoldDB" id="A0A6P8E9S3"/>